<reference evidence="2" key="1">
    <citation type="submission" date="2017-02" db="UniProtKB">
        <authorList>
            <consortium name="WormBaseParasite"/>
        </authorList>
    </citation>
    <scope>IDENTIFICATION</scope>
</reference>
<dbReference type="WBParaSite" id="EEL_0000696801-mRNA-1">
    <property type="protein sequence ID" value="EEL_0000696801-mRNA-1"/>
    <property type="gene ID" value="EEL_0000696801"/>
</dbReference>
<sequence length="133" mass="14124">METTFDIAGNMISTPIKSMGVLLSSFTHRHPGSNRSLRMFGIPLPGLAAHMRSKSTTDIPLDIAATTVNKKDEPAVSRVISPDLLNRMLASPSTVSAGLGNVSMSTINRIGTEKSMCTADTLPALAEVREEGL</sequence>
<keyword evidence="1" id="KW-1185">Reference proteome</keyword>
<accession>A0A0R3RXL4</accession>
<name>A0A0R3RXL4_9BILA</name>
<evidence type="ECO:0000313" key="1">
    <source>
        <dbReference type="Proteomes" id="UP000050640"/>
    </source>
</evidence>
<proteinExistence type="predicted"/>
<evidence type="ECO:0000313" key="2">
    <source>
        <dbReference type="WBParaSite" id="EEL_0000696801-mRNA-1"/>
    </source>
</evidence>
<organism evidence="1 2">
    <name type="scientific">Elaeophora elaphi</name>
    <dbReference type="NCBI Taxonomy" id="1147741"/>
    <lineage>
        <taxon>Eukaryota</taxon>
        <taxon>Metazoa</taxon>
        <taxon>Ecdysozoa</taxon>
        <taxon>Nematoda</taxon>
        <taxon>Chromadorea</taxon>
        <taxon>Rhabditida</taxon>
        <taxon>Spirurina</taxon>
        <taxon>Spiruromorpha</taxon>
        <taxon>Filarioidea</taxon>
        <taxon>Onchocercidae</taxon>
        <taxon>Elaeophora</taxon>
    </lineage>
</organism>
<protein>
    <submittedName>
        <fullName evidence="2">Uncharacterized protein</fullName>
    </submittedName>
</protein>
<dbReference type="AlphaFoldDB" id="A0A0R3RXL4"/>
<dbReference type="Proteomes" id="UP000050640">
    <property type="component" value="Unplaced"/>
</dbReference>
<dbReference type="STRING" id="1147741.A0A0R3RXL4"/>